<dbReference type="EMBL" id="JAGYPE020000051">
    <property type="protein sequence ID" value="MCH6268196.1"/>
    <property type="molecule type" value="Genomic_DNA"/>
</dbReference>
<reference evidence="1" key="1">
    <citation type="submission" date="2021-05" db="EMBL/GenBank/DDBJ databases">
        <title>Novel Bacillus species.</title>
        <authorList>
            <person name="Liu G."/>
        </authorList>
    </citation>
    <scope>NUCLEOTIDE SEQUENCE</scope>
    <source>
        <strain evidence="1 3">FJAT-50051</strain>
    </source>
</reference>
<evidence type="ECO:0000313" key="2">
    <source>
        <dbReference type="EMBL" id="MCH6268196.1"/>
    </source>
</evidence>
<dbReference type="Pfam" id="PF06013">
    <property type="entry name" value="WXG100"/>
    <property type="match status" value="1"/>
</dbReference>
<evidence type="ECO:0000313" key="3">
    <source>
        <dbReference type="Proteomes" id="UP000677265"/>
    </source>
</evidence>
<gene>
    <name evidence="2" type="ORF">KHB02_021945</name>
    <name evidence="1" type="ORF">KHB02_21810</name>
</gene>
<dbReference type="InterPro" id="IPR010310">
    <property type="entry name" value="T7SS_ESAT-6-like"/>
</dbReference>
<organism evidence="1">
    <name type="scientific">Neobacillus citreus</name>
    <dbReference type="NCBI Taxonomy" id="2833578"/>
    <lineage>
        <taxon>Bacteria</taxon>
        <taxon>Bacillati</taxon>
        <taxon>Bacillota</taxon>
        <taxon>Bacilli</taxon>
        <taxon>Bacillales</taxon>
        <taxon>Bacillaceae</taxon>
        <taxon>Neobacillus</taxon>
    </lineage>
</organism>
<dbReference type="InterPro" id="IPR036689">
    <property type="entry name" value="ESAT-6-like_sf"/>
</dbReference>
<dbReference type="Proteomes" id="UP000677265">
    <property type="component" value="Unassembled WGS sequence"/>
</dbReference>
<comment type="caution">
    <text evidence="1">The sequence shown here is derived from an EMBL/GenBank/DDBJ whole genome shotgun (WGS) entry which is preliminary data.</text>
</comment>
<dbReference type="SUPFAM" id="SSF140453">
    <property type="entry name" value="EsxAB dimer-like"/>
    <property type="match status" value="1"/>
</dbReference>
<name>A0A942T0X3_9BACI</name>
<proteinExistence type="predicted"/>
<dbReference type="EMBL" id="JAGYPE010000004">
    <property type="protein sequence ID" value="MBS4184032.1"/>
    <property type="molecule type" value="Genomic_DNA"/>
</dbReference>
<dbReference type="AlphaFoldDB" id="A0A942T0X3"/>
<accession>A0A942T0X3</accession>
<dbReference type="RefSeq" id="WP_213143950.1">
    <property type="nucleotide sequence ID" value="NZ_JAGYPE020000051.1"/>
</dbReference>
<dbReference type="Gene3D" id="1.10.287.1060">
    <property type="entry name" value="ESAT-6-like"/>
    <property type="match status" value="1"/>
</dbReference>
<keyword evidence="3" id="KW-1185">Reference proteome</keyword>
<sequence length="101" mass="11558">MSSFIDVDYREFEKAASAVEDYVDRQKQKMSQANQEVASLGAGWQGQDFERLQSKWNELDNTGSTAVNLQKSLKDYADVLRYVADQYKKAQKKAIDRVNSL</sequence>
<protein>
    <submittedName>
        <fullName evidence="1">WXG100 family type VII secretion target</fullName>
    </submittedName>
</protein>
<evidence type="ECO:0000313" key="1">
    <source>
        <dbReference type="EMBL" id="MBS4184032.1"/>
    </source>
</evidence>